<evidence type="ECO:0000313" key="6">
    <source>
        <dbReference type="EMBL" id="PIS08058.1"/>
    </source>
</evidence>
<dbReference type="GO" id="GO:0051745">
    <property type="term" value="F:4-hydroxy-3-methylbut-2-enyl diphosphate reductase activity"/>
    <property type="evidence" value="ECO:0007669"/>
    <property type="project" value="InterPro"/>
</dbReference>
<dbReference type="EMBL" id="PEZW01000002">
    <property type="protein sequence ID" value="PIS08058.1"/>
    <property type="molecule type" value="Genomic_DNA"/>
</dbReference>
<dbReference type="NCBIfam" id="TIGR00216">
    <property type="entry name" value="ispH_lytB"/>
    <property type="match status" value="1"/>
</dbReference>
<dbReference type="AlphaFoldDB" id="A0A2H0W9N4"/>
<gene>
    <name evidence="6" type="primary">ispH</name>
    <name evidence="6" type="ORF">COT78_00230</name>
</gene>
<proteinExistence type="predicted"/>
<keyword evidence="2" id="KW-0004">4Fe-4S</keyword>
<dbReference type="GO" id="GO:0046872">
    <property type="term" value="F:metal ion binding"/>
    <property type="evidence" value="ECO:0007669"/>
    <property type="project" value="UniProtKB-KW"/>
</dbReference>
<protein>
    <submittedName>
        <fullName evidence="6">4-hydroxy-3-methylbut-2-enyl diphosphate reductase</fullName>
    </submittedName>
</protein>
<dbReference type="PANTHER" id="PTHR30426:SF0">
    <property type="entry name" value="4-HYDROXY-3-METHYLBUT-2-ENYL DIPHOSPHATE REDUCTASE"/>
    <property type="match status" value="1"/>
</dbReference>
<evidence type="ECO:0000256" key="4">
    <source>
        <dbReference type="ARBA" id="ARBA00023004"/>
    </source>
</evidence>
<dbReference type="InterPro" id="IPR003451">
    <property type="entry name" value="LytB/IspH"/>
</dbReference>
<evidence type="ECO:0000313" key="7">
    <source>
        <dbReference type="Proteomes" id="UP000231382"/>
    </source>
</evidence>
<dbReference type="GO" id="GO:0051539">
    <property type="term" value="F:4 iron, 4 sulfur cluster binding"/>
    <property type="evidence" value="ECO:0007669"/>
    <property type="project" value="UniProtKB-KW"/>
</dbReference>
<evidence type="ECO:0000256" key="5">
    <source>
        <dbReference type="ARBA" id="ARBA00023014"/>
    </source>
</evidence>
<name>A0A2H0W9N4_9BACT</name>
<dbReference type="Gene3D" id="3.40.1010.20">
    <property type="entry name" value="4-hydroxy-3-methylbut-2-enyl diphosphate reductase, catalytic domain"/>
    <property type="match status" value="2"/>
</dbReference>
<evidence type="ECO:0000256" key="2">
    <source>
        <dbReference type="ARBA" id="ARBA00022485"/>
    </source>
</evidence>
<evidence type="ECO:0000256" key="3">
    <source>
        <dbReference type="ARBA" id="ARBA00022723"/>
    </source>
</evidence>
<comment type="cofactor">
    <cofactor evidence="1">
        <name>[4Fe-4S] cluster</name>
        <dbReference type="ChEBI" id="CHEBI:49883"/>
    </cofactor>
</comment>
<sequence length="286" mass="31542">MKVILLPKFYGHCPGLKRSLKIADDLILEAEKNGKKIYYDVPLAHNEEVEKKLQKGGFQEVNIEEVTDAKGQYFLISAHGVSGQKIEKLKKKNFVVKSAVCPTVKHVQQIAQNDYVDGYQIVIFGKSTHPEIIGVNGSVDDSATIVADVDEGFKIKLNKKTSVICQTTLSSDKYDEFVENLKKANPKTKIVARNTICPIVEGRVQMCAAHVVEEKPDIVVVVGSKTSSNTKQLASKLAKLVPTMLVGSEKELEKSDFEKNTTVLVVSGTSAPPEEVERIAEKLKNF</sequence>
<keyword evidence="5" id="KW-0411">Iron-sulfur</keyword>
<accession>A0A2H0W9N4</accession>
<evidence type="ECO:0000256" key="1">
    <source>
        <dbReference type="ARBA" id="ARBA00001966"/>
    </source>
</evidence>
<dbReference type="GO" id="GO:0050992">
    <property type="term" value="P:dimethylallyl diphosphate biosynthetic process"/>
    <property type="evidence" value="ECO:0007669"/>
    <property type="project" value="InterPro"/>
</dbReference>
<keyword evidence="4" id="KW-0408">Iron</keyword>
<dbReference type="Gene3D" id="3.40.50.11270">
    <property type="match status" value="1"/>
</dbReference>
<dbReference type="GO" id="GO:0019288">
    <property type="term" value="P:isopentenyl diphosphate biosynthetic process, methylerythritol 4-phosphate pathway"/>
    <property type="evidence" value="ECO:0007669"/>
    <property type="project" value="InterPro"/>
</dbReference>
<dbReference type="PANTHER" id="PTHR30426">
    <property type="entry name" value="4-HYDROXY-3-METHYLBUT-2-ENYL DIPHOSPHATE REDUCTASE"/>
    <property type="match status" value="1"/>
</dbReference>
<keyword evidence="3" id="KW-0479">Metal-binding</keyword>
<organism evidence="6 7">
    <name type="scientific">Candidatus Berkelbacteria bacterium CG10_big_fil_rev_8_21_14_0_10_43_13</name>
    <dbReference type="NCBI Taxonomy" id="1974514"/>
    <lineage>
        <taxon>Bacteria</taxon>
        <taxon>Candidatus Berkelbacteria</taxon>
    </lineage>
</organism>
<reference evidence="7" key="1">
    <citation type="submission" date="2017-09" db="EMBL/GenBank/DDBJ databases">
        <title>Depth-based differentiation of microbial function through sediment-hosted aquifers and enrichment of novel symbionts in the deep terrestrial subsurface.</title>
        <authorList>
            <person name="Probst A.J."/>
            <person name="Ladd B."/>
            <person name="Jarett J.K."/>
            <person name="Geller-Mcgrath D.E."/>
            <person name="Sieber C.M.K."/>
            <person name="Emerson J.B."/>
            <person name="Anantharaman K."/>
            <person name="Thomas B.C."/>
            <person name="Malmstrom R."/>
            <person name="Stieglmeier M."/>
            <person name="Klingl A."/>
            <person name="Woyke T."/>
            <person name="Ryan C.M."/>
            <person name="Banfield J.F."/>
        </authorList>
    </citation>
    <scope>NUCLEOTIDE SEQUENCE [LARGE SCALE GENOMIC DNA]</scope>
</reference>
<comment type="caution">
    <text evidence="6">The sequence shown here is derived from an EMBL/GenBank/DDBJ whole genome shotgun (WGS) entry which is preliminary data.</text>
</comment>
<dbReference type="Pfam" id="PF02401">
    <property type="entry name" value="LYTB"/>
    <property type="match status" value="1"/>
</dbReference>
<dbReference type="Proteomes" id="UP000231382">
    <property type="component" value="Unassembled WGS sequence"/>
</dbReference>